<name>A0A0D2MUG2_9CHLO</name>
<evidence type="ECO:0000313" key="3">
    <source>
        <dbReference type="Proteomes" id="UP000054498"/>
    </source>
</evidence>
<accession>A0A0D2MUG2</accession>
<sequence length="139" mass="14728">MQASPDGLGLDPTFEDEEGQSRPSAAPPARWLLVMATHTMEVATAKVPFSMILLLDHVRTKRSMPEEIRCRLVIPSDGLISVYEVQEEFTFGCALELARSRGADRVAGGGKKTLDAVAAGITSASNKARLRGQGGCGAG</sequence>
<dbReference type="Proteomes" id="UP000054498">
    <property type="component" value="Unassembled WGS sequence"/>
</dbReference>
<feature type="region of interest" description="Disordered" evidence="1">
    <location>
        <begin position="1"/>
        <end position="25"/>
    </location>
</feature>
<dbReference type="RefSeq" id="XP_013905174.1">
    <property type="nucleotide sequence ID" value="XM_014049720.1"/>
</dbReference>
<dbReference type="EMBL" id="KK100408">
    <property type="protein sequence ID" value="KIZ06155.1"/>
    <property type="molecule type" value="Genomic_DNA"/>
</dbReference>
<reference evidence="2 3" key="1">
    <citation type="journal article" date="2013" name="BMC Genomics">
        <title>Reconstruction of the lipid metabolism for the microalga Monoraphidium neglectum from its genome sequence reveals characteristics suitable for biofuel production.</title>
        <authorList>
            <person name="Bogen C."/>
            <person name="Al-Dilaimi A."/>
            <person name="Albersmeier A."/>
            <person name="Wichmann J."/>
            <person name="Grundmann M."/>
            <person name="Rupp O."/>
            <person name="Lauersen K.J."/>
            <person name="Blifernez-Klassen O."/>
            <person name="Kalinowski J."/>
            <person name="Goesmann A."/>
            <person name="Mussgnug J.H."/>
            <person name="Kruse O."/>
        </authorList>
    </citation>
    <scope>NUCLEOTIDE SEQUENCE [LARGE SCALE GENOMIC DNA]</scope>
    <source>
        <strain evidence="2 3">SAG 48.87</strain>
    </source>
</reference>
<organism evidence="2 3">
    <name type="scientific">Monoraphidium neglectum</name>
    <dbReference type="NCBI Taxonomy" id="145388"/>
    <lineage>
        <taxon>Eukaryota</taxon>
        <taxon>Viridiplantae</taxon>
        <taxon>Chlorophyta</taxon>
        <taxon>core chlorophytes</taxon>
        <taxon>Chlorophyceae</taxon>
        <taxon>CS clade</taxon>
        <taxon>Sphaeropleales</taxon>
        <taxon>Selenastraceae</taxon>
        <taxon>Monoraphidium</taxon>
    </lineage>
</organism>
<keyword evidence="3" id="KW-1185">Reference proteome</keyword>
<evidence type="ECO:0000256" key="1">
    <source>
        <dbReference type="SAM" id="MobiDB-lite"/>
    </source>
</evidence>
<dbReference type="GeneID" id="25734679"/>
<evidence type="ECO:0000313" key="2">
    <source>
        <dbReference type="EMBL" id="KIZ06155.1"/>
    </source>
</evidence>
<protein>
    <submittedName>
        <fullName evidence="2">Uncharacterized protein</fullName>
    </submittedName>
</protein>
<gene>
    <name evidence="2" type="ORF">MNEG_1801</name>
</gene>
<dbReference type="OrthoDB" id="546256at2759"/>
<proteinExistence type="predicted"/>
<dbReference type="AlphaFoldDB" id="A0A0D2MUG2"/>
<dbReference type="KEGG" id="mng:MNEG_1801"/>